<dbReference type="FunFam" id="1.10.150.50:FF:000018">
    <property type="entry name" value="Polycomb protein scmh1 isoform 4"/>
    <property type="match status" value="1"/>
</dbReference>
<evidence type="ECO:0000256" key="3">
    <source>
        <dbReference type="ARBA" id="ARBA00022491"/>
    </source>
</evidence>
<dbReference type="CDD" id="cd20092">
    <property type="entry name" value="MBT_dScm-like_rpt2"/>
    <property type="match status" value="1"/>
</dbReference>
<organism evidence="11 12">
    <name type="scientific">Scleropages formosus</name>
    <name type="common">Asian bonytongue</name>
    <name type="synonym">Osteoglossum formosum</name>
    <dbReference type="NCBI Taxonomy" id="113540"/>
    <lineage>
        <taxon>Eukaryota</taxon>
        <taxon>Metazoa</taxon>
        <taxon>Chordata</taxon>
        <taxon>Craniata</taxon>
        <taxon>Vertebrata</taxon>
        <taxon>Euteleostomi</taxon>
        <taxon>Actinopterygii</taxon>
        <taxon>Neopterygii</taxon>
        <taxon>Teleostei</taxon>
        <taxon>Osteoglossocephala</taxon>
        <taxon>Osteoglossomorpha</taxon>
        <taxon>Osteoglossiformes</taxon>
        <taxon>Osteoglossidae</taxon>
        <taxon>Scleropages</taxon>
    </lineage>
</organism>
<dbReference type="GO" id="GO:0045892">
    <property type="term" value="P:negative regulation of DNA-templated transcription"/>
    <property type="evidence" value="ECO:0007669"/>
    <property type="project" value="TreeGrafter"/>
</dbReference>
<dbReference type="Pfam" id="PF17208">
    <property type="entry name" value="RBR"/>
    <property type="match status" value="1"/>
</dbReference>
<comment type="subcellular location">
    <subcellularLocation>
        <location evidence="1">Nucleus</location>
    </subcellularLocation>
</comment>
<evidence type="ECO:0000256" key="4">
    <source>
        <dbReference type="ARBA" id="ARBA00022737"/>
    </source>
</evidence>
<dbReference type="FunFam" id="2.30.30.140:FF:000016">
    <property type="entry name" value="polycomb protein SCMH1 isoform X1"/>
    <property type="match status" value="1"/>
</dbReference>
<dbReference type="GO" id="GO:0042393">
    <property type="term" value="F:histone binding"/>
    <property type="evidence" value="ECO:0007669"/>
    <property type="project" value="TreeGrafter"/>
</dbReference>
<feature type="compositionally biased region" description="Polar residues" evidence="9">
    <location>
        <begin position="363"/>
        <end position="372"/>
    </location>
</feature>
<evidence type="ECO:0000256" key="7">
    <source>
        <dbReference type="ARBA" id="ARBA00023242"/>
    </source>
</evidence>
<dbReference type="PANTHER" id="PTHR12247:SF84">
    <property type="entry name" value="SEX COMB ON MIDLEG-LIKE PROTEIN 2"/>
    <property type="match status" value="1"/>
</dbReference>
<keyword evidence="6" id="KW-0804">Transcription</keyword>
<protein>
    <submittedName>
        <fullName evidence="11">Scm polycomb group protein like 2</fullName>
    </submittedName>
</protein>
<feature type="repeat" description="MBT" evidence="8">
    <location>
        <begin position="141"/>
        <end position="242"/>
    </location>
</feature>
<dbReference type="SMART" id="SM00454">
    <property type="entry name" value="SAM"/>
    <property type="match status" value="1"/>
</dbReference>
<dbReference type="InterPro" id="IPR038348">
    <property type="entry name" value="SLED_sf"/>
</dbReference>
<dbReference type="GO" id="GO:0003682">
    <property type="term" value="F:chromatin binding"/>
    <property type="evidence" value="ECO:0007669"/>
    <property type="project" value="TreeGrafter"/>
</dbReference>
<feature type="repeat" description="MBT" evidence="8">
    <location>
        <begin position="35"/>
        <end position="133"/>
    </location>
</feature>
<feature type="compositionally biased region" description="Basic and acidic residues" evidence="9">
    <location>
        <begin position="510"/>
        <end position="519"/>
    </location>
</feature>
<keyword evidence="5" id="KW-0805">Transcription regulation</keyword>
<evidence type="ECO:0000256" key="5">
    <source>
        <dbReference type="ARBA" id="ARBA00023015"/>
    </source>
</evidence>
<evidence type="ECO:0000313" key="12">
    <source>
        <dbReference type="Proteomes" id="UP000694397"/>
    </source>
</evidence>
<dbReference type="OrthoDB" id="5912862at2759"/>
<dbReference type="SUPFAM" id="SSF47769">
    <property type="entry name" value="SAM/Pointed domain"/>
    <property type="match status" value="1"/>
</dbReference>
<feature type="compositionally biased region" description="Low complexity" evidence="9">
    <location>
        <begin position="248"/>
        <end position="269"/>
    </location>
</feature>
<dbReference type="GO" id="GO:0005634">
    <property type="term" value="C:nucleus"/>
    <property type="evidence" value="ECO:0007669"/>
    <property type="project" value="UniProtKB-SubCell"/>
</dbReference>
<dbReference type="Gene3D" id="3.90.1150.190">
    <property type="entry name" value="SLED domain"/>
    <property type="match status" value="1"/>
</dbReference>
<feature type="compositionally biased region" description="Low complexity" evidence="9">
    <location>
        <begin position="20"/>
        <end position="29"/>
    </location>
</feature>
<dbReference type="InterPro" id="IPR050548">
    <property type="entry name" value="PcG_chromatin_remod_factors"/>
</dbReference>
<dbReference type="Pfam" id="PF00536">
    <property type="entry name" value="SAM_1"/>
    <property type="match status" value="1"/>
</dbReference>
<dbReference type="SUPFAM" id="SSF63748">
    <property type="entry name" value="Tudor/PWWP/MBT"/>
    <property type="match status" value="2"/>
</dbReference>
<keyword evidence="7" id="KW-0539">Nucleus</keyword>
<dbReference type="Gene3D" id="2.30.30.140">
    <property type="match status" value="2"/>
</dbReference>
<dbReference type="InterPro" id="IPR021987">
    <property type="entry name" value="SLED"/>
</dbReference>
<feature type="region of interest" description="Disordered" evidence="9">
    <location>
        <begin position="1"/>
        <end position="60"/>
    </location>
</feature>
<keyword evidence="4" id="KW-0677">Repeat</keyword>
<reference evidence="11 12" key="1">
    <citation type="submission" date="2019-04" db="EMBL/GenBank/DDBJ databases">
        <authorList>
            <consortium name="Wellcome Sanger Institute Data Sharing"/>
        </authorList>
    </citation>
    <scope>NUCLEOTIDE SEQUENCE [LARGE SCALE GENOMIC DNA]</scope>
</reference>
<dbReference type="Ensembl" id="ENSSFOT00015014976.2">
    <property type="protein sequence ID" value="ENSSFOP00015014801.2"/>
    <property type="gene ID" value="ENSSFOG00015009494.2"/>
</dbReference>
<evidence type="ECO:0000256" key="8">
    <source>
        <dbReference type="PROSITE-ProRule" id="PRU00459"/>
    </source>
</evidence>
<keyword evidence="3" id="KW-0678">Repressor</keyword>
<accession>A0A8C9RJ29</accession>
<feature type="region of interest" description="Disordered" evidence="9">
    <location>
        <begin position="503"/>
        <end position="651"/>
    </location>
</feature>
<dbReference type="Proteomes" id="UP000694397">
    <property type="component" value="Chromosome 14"/>
</dbReference>
<feature type="domain" description="SAM" evidence="10">
    <location>
        <begin position="652"/>
        <end position="721"/>
    </location>
</feature>
<dbReference type="Pfam" id="PF12140">
    <property type="entry name" value="SLED"/>
    <property type="match status" value="1"/>
</dbReference>
<feature type="compositionally biased region" description="Basic and acidic residues" evidence="9">
    <location>
        <begin position="548"/>
        <end position="575"/>
    </location>
</feature>
<dbReference type="InterPro" id="IPR004092">
    <property type="entry name" value="Mbt"/>
</dbReference>
<dbReference type="CDD" id="cd09578">
    <property type="entry name" value="SAM_Scm"/>
    <property type="match status" value="1"/>
</dbReference>
<feature type="region of interest" description="Disordered" evidence="9">
    <location>
        <begin position="246"/>
        <end position="293"/>
    </location>
</feature>
<evidence type="ECO:0000313" key="11">
    <source>
        <dbReference type="Ensembl" id="ENSSFOP00015014801.2"/>
    </source>
</evidence>
<sequence>MGRTPVKESRDGRKEKPGRSSSSSDPSPSNDTETFNWEEYLKETSSSPAPASCFRQARIPPSNDFKTGMKLEARDPRNSTSVCIATVMGITGIRLRLRLDGSDNTNDFWRLVDSSDIQPVGTCERNGDMLQPPLGFRMNASSWPMFLLRTLSGAEMAPPTAFKKEPPRPPQNSFKPGMKLEAVDKKNPYLICPATVGEVKSDEVFVMFDGWRGAFDYWCKYDSRDIFPVGWCAMTKHSLQPPGNSFTLPKALSTPASSSSKPARRSMPSLYRLTGPLPPLPVRKGVRGRRPKSQTIALLKAAAEAAAAAAETDMQQSTVAKPAPSALLTPRPYKKRGPKPGSKRKPRDVQASGLASAGPETRLLNTQGPHSGSSHRHTSPGVTSTVCVYVNKQGNCGPHLDRKRMQRLPDHFGPGPVDSVLRQAVQACLDSTYQPLTLLKFLTSRSESKGGEIVEVRTEQGPHYVCLPSASSASFVLRYLESMCQHLQCANLFSSQPFSPYAAASQPGYDRTKSVKEETGEALLINRGTKRFPRDSPPYTTPLSPKLLRTEAHPSEAETLPHEENGLLKEQRFSEESMDSASNSMAPGPPTLRSPSEYRPKASTPYYSASPPPLRRLSTTRHHRQMEAASSTTGPDAQTADRETSGVLGSSPSTWSIEEVMQFVRDADPQTLAPHAELFRKHEIDGRALLLLRSDMVMKYMGLKLGPALKLCYHIERLKQGLR</sequence>
<proteinExistence type="inferred from homology"/>
<dbReference type="PROSITE" id="PS51079">
    <property type="entry name" value="MBT"/>
    <property type="match status" value="2"/>
</dbReference>
<dbReference type="InterPro" id="IPR001660">
    <property type="entry name" value="SAM"/>
</dbReference>
<keyword evidence="12" id="KW-1185">Reference proteome</keyword>
<comment type="similarity">
    <text evidence="2">Belongs to the SCM family.</text>
</comment>
<name>A0A8C9RJ29_SCLFO</name>
<feature type="region of interest" description="Disordered" evidence="9">
    <location>
        <begin position="313"/>
        <end position="381"/>
    </location>
</feature>
<dbReference type="AlphaFoldDB" id="A0A8C9RJ29"/>
<dbReference type="InterPro" id="IPR033763">
    <property type="entry name" value="SCML2_RBR"/>
</dbReference>
<evidence type="ECO:0000256" key="2">
    <source>
        <dbReference type="ARBA" id="ARBA00008469"/>
    </source>
</evidence>
<evidence type="ECO:0000259" key="10">
    <source>
        <dbReference type="SMART" id="SM00454"/>
    </source>
</evidence>
<dbReference type="GeneTree" id="ENSGT00940000159407"/>
<dbReference type="PANTHER" id="PTHR12247">
    <property type="entry name" value="POLYCOMB GROUP PROTEIN"/>
    <property type="match status" value="1"/>
</dbReference>
<evidence type="ECO:0000256" key="6">
    <source>
        <dbReference type="ARBA" id="ARBA00023163"/>
    </source>
</evidence>
<feature type="compositionally biased region" description="Basic and acidic residues" evidence="9">
    <location>
        <begin position="1"/>
        <end position="18"/>
    </location>
</feature>
<reference evidence="11" key="2">
    <citation type="submission" date="2025-08" db="UniProtKB">
        <authorList>
            <consortium name="Ensembl"/>
        </authorList>
    </citation>
    <scope>IDENTIFICATION</scope>
</reference>
<dbReference type="SMART" id="SM00561">
    <property type="entry name" value="MBT"/>
    <property type="match status" value="2"/>
</dbReference>
<evidence type="ECO:0000256" key="9">
    <source>
        <dbReference type="SAM" id="MobiDB-lite"/>
    </source>
</evidence>
<reference evidence="11" key="3">
    <citation type="submission" date="2025-09" db="UniProtKB">
        <authorList>
            <consortium name="Ensembl"/>
        </authorList>
    </citation>
    <scope>IDENTIFICATION</scope>
</reference>
<dbReference type="InterPro" id="IPR013761">
    <property type="entry name" value="SAM/pointed_sf"/>
</dbReference>
<gene>
    <name evidence="11" type="primary">SCML2</name>
    <name evidence="11" type="synonym">LOC108920596</name>
</gene>
<evidence type="ECO:0000256" key="1">
    <source>
        <dbReference type="ARBA" id="ARBA00004123"/>
    </source>
</evidence>
<feature type="compositionally biased region" description="Basic residues" evidence="9">
    <location>
        <begin position="332"/>
        <end position="346"/>
    </location>
</feature>
<dbReference type="Gene3D" id="1.10.150.50">
    <property type="entry name" value="Transcription Factor, Ets-1"/>
    <property type="match status" value="1"/>
</dbReference>
<dbReference type="Pfam" id="PF02820">
    <property type="entry name" value="MBT"/>
    <property type="match status" value="2"/>
</dbReference>
<dbReference type="InterPro" id="IPR047531">
    <property type="entry name" value="SAM_Scm-like"/>
</dbReference>